<name>A0AAV4XN26_CAEEX</name>
<comment type="caution">
    <text evidence="1">The sequence shown here is derived from an EMBL/GenBank/DDBJ whole genome shotgun (WGS) entry which is preliminary data.</text>
</comment>
<dbReference type="AlphaFoldDB" id="A0AAV4XN26"/>
<keyword evidence="2" id="KW-1185">Reference proteome</keyword>
<gene>
    <name evidence="1" type="ORF">CEXT_598801</name>
</gene>
<evidence type="ECO:0000313" key="2">
    <source>
        <dbReference type="Proteomes" id="UP001054945"/>
    </source>
</evidence>
<protein>
    <submittedName>
        <fullName evidence="1">Uncharacterized protein</fullName>
    </submittedName>
</protein>
<evidence type="ECO:0000313" key="1">
    <source>
        <dbReference type="EMBL" id="GIY95630.1"/>
    </source>
</evidence>
<proteinExistence type="predicted"/>
<dbReference type="EMBL" id="BPLR01000556">
    <property type="protein sequence ID" value="GIY95630.1"/>
    <property type="molecule type" value="Genomic_DNA"/>
</dbReference>
<accession>A0AAV4XN26</accession>
<reference evidence="1 2" key="1">
    <citation type="submission" date="2021-06" db="EMBL/GenBank/DDBJ databases">
        <title>Caerostris extrusa draft genome.</title>
        <authorList>
            <person name="Kono N."/>
            <person name="Arakawa K."/>
        </authorList>
    </citation>
    <scope>NUCLEOTIDE SEQUENCE [LARGE SCALE GENOMIC DNA]</scope>
</reference>
<dbReference type="Proteomes" id="UP001054945">
    <property type="component" value="Unassembled WGS sequence"/>
</dbReference>
<organism evidence="1 2">
    <name type="scientific">Caerostris extrusa</name>
    <name type="common">Bark spider</name>
    <name type="synonym">Caerostris bankana</name>
    <dbReference type="NCBI Taxonomy" id="172846"/>
    <lineage>
        <taxon>Eukaryota</taxon>
        <taxon>Metazoa</taxon>
        <taxon>Ecdysozoa</taxon>
        <taxon>Arthropoda</taxon>
        <taxon>Chelicerata</taxon>
        <taxon>Arachnida</taxon>
        <taxon>Araneae</taxon>
        <taxon>Araneomorphae</taxon>
        <taxon>Entelegynae</taxon>
        <taxon>Araneoidea</taxon>
        <taxon>Araneidae</taxon>
        <taxon>Caerostris</taxon>
    </lineage>
</organism>
<sequence>MQLFRGCSEKKQTFKYHLCDICPSSAKTKTATFSFVLRQITLGKRRNETASHVQMVYLDKCQAYAIPLQTFRVISDSSAPPLTSLYLSLHPGTIGSKLSSPTYKKWLNKNKMKKEAQTFFKIKSGKQK</sequence>